<sequence>MPYSPNLFGNYKTTPDYKQ</sequence>
<proteinExistence type="predicted"/>
<name>A0A2P2QCP7_RHIMU</name>
<protein>
    <submittedName>
        <fullName evidence="1">Uncharacterized protein</fullName>
    </submittedName>
</protein>
<reference evidence="1" key="1">
    <citation type="submission" date="2018-02" db="EMBL/GenBank/DDBJ databases">
        <title>Rhizophora mucronata_Transcriptome.</title>
        <authorList>
            <person name="Meera S.P."/>
            <person name="Sreeshan A."/>
            <person name="Augustine A."/>
        </authorList>
    </citation>
    <scope>NUCLEOTIDE SEQUENCE</scope>
    <source>
        <tissue evidence="1">Leaf</tissue>
    </source>
</reference>
<organism evidence="1">
    <name type="scientific">Rhizophora mucronata</name>
    <name type="common">Asiatic mangrove</name>
    <dbReference type="NCBI Taxonomy" id="61149"/>
    <lineage>
        <taxon>Eukaryota</taxon>
        <taxon>Viridiplantae</taxon>
        <taxon>Streptophyta</taxon>
        <taxon>Embryophyta</taxon>
        <taxon>Tracheophyta</taxon>
        <taxon>Spermatophyta</taxon>
        <taxon>Magnoliopsida</taxon>
        <taxon>eudicotyledons</taxon>
        <taxon>Gunneridae</taxon>
        <taxon>Pentapetalae</taxon>
        <taxon>rosids</taxon>
        <taxon>fabids</taxon>
        <taxon>Malpighiales</taxon>
        <taxon>Rhizophoraceae</taxon>
        <taxon>Rhizophora</taxon>
    </lineage>
</organism>
<accession>A0A2P2QCP7</accession>
<dbReference type="EMBL" id="GGEC01084306">
    <property type="protein sequence ID" value="MBX64790.1"/>
    <property type="molecule type" value="Transcribed_RNA"/>
</dbReference>
<dbReference type="AlphaFoldDB" id="A0A2P2QCP7"/>
<evidence type="ECO:0000313" key="1">
    <source>
        <dbReference type="EMBL" id="MBX64790.1"/>
    </source>
</evidence>